<dbReference type="PANTHER" id="PTHR45277">
    <property type="entry name" value="EXPRESSED PROTEIN"/>
    <property type="match status" value="1"/>
</dbReference>
<dbReference type="Gene3D" id="3.40.50.150">
    <property type="entry name" value="Vaccinia Virus protein VP39"/>
    <property type="match status" value="1"/>
</dbReference>
<evidence type="ECO:0000259" key="2">
    <source>
        <dbReference type="Pfam" id="PF13649"/>
    </source>
</evidence>
<feature type="domain" description="Methyltransferase" evidence="2">
    <location>
        <begin position="84"/>
        <end position="189"/>
    </location>
</feature>
<accession>A0A511B2N3</accession>
<sequence length="242" mass="27159">MKKLFPYGLDAPDVVRNMTVVSLLLWLVYGLSFVDSMPLRINWMEWPAAFMTFGTLAMIWSSFRKVPEREKLLGKLVWRGDEHVLDIGCGRGLLAIGAAHRLPEGQVTGIDIWQTSDLSGNSPQAAQDNALKEGVSDRVSFRTADMRELPFAGASMDIVISALAIHNIAKADQRKRALLEIIRVLKPGGKILIEDIRHPAEYRKILQQNGCIVTVQKPFMHRVFRIISFGNLNPAIILGWKE</sequence>
<keyword evidence="1" id="KW-1133">Transmembrane helix</keyword>
<feature type="transmembrane region" description="Helical" evidence="1">
    <location>
        <begin position="14"/>
        <end position="34"/>
    </location>
</feature>
<dbReference type="EMBL" id="BJUZ01000002">
    <property type="protein sequence ID" value="GEK93913.1"/>
    <property type="molecule type" value="Genomic_DNA"/>
</dbReference>
<dbReference type="GO" id="GO:0032259">
    <property type="term" value="P:methylation"/>
    <property type="evidence" value="ECO:0007669"/>
    <property type="project" value="UniProtKB-KW"/>
</dbReference>
<dbReference type="PANTHER" id="PTHR45277:SF1">
    <property type="entry name" value="EXPRESSED PROTEIN"/>
    <property type="match status" value="1"/>
</dbReference>
<keyword evidence="1" id="KW-0812">Transmembrane</keyword>
<protein>
    <submittedName>
        <fullName evidence="3">Type 11 methyltransferase</fullName>
    </submittedName>
</protein>
<dbReference type="InterPro" id="IPR041698">
    <property type="entry name" value="Methyltransf_25"/>
</dbReference>
<proteinExistence type="predicted"/>
<dbReference type="RefSeq" id="WP_186819517.1">
    <property type="nucleotide sequence ID" value="NZ_BARC01000008.1"/>
</dbReference>
<dbReference type="Proteomes" id="UP000321230">
    <property type="component" value="Unassembled WGS sequence"/>
</dbReference>
<keyword evidence="1" id="KW-0472">Membrane</keyword>
<evidence type="ECO:0000313" key="3">
    <source>
        <dbReference type="EMBL" id="GEK93913.1"/>
    </source>
</evidence>
<reference evidence="3 4" key="1">
    <citation type="submission" date="2019-07" db="EMBL/GenBank/DDBJ databases">
        <title>Whole genome shotgun sequence of Gluconobacter wancherniae NBRC 103581.</title>
        <authorList>
            <person name="Hosoyama A."/>
            <person name="Uohara A."/>
            <person name="Ohji S."/>
            <person name="Ichikawa N."/>
        </authorList>
    </citation>
    <scope>NUCLEOTIDE SEQUENCE [LARGE SCALE GENOMIC DNA]</scope>
    <source>
        <strain evidence="3 4">NBRC 103581</strain>
    </source>
</reference>
<dbReference type="InterPro" id="IPR029063">
    <property type="entry name" value="SAM-dependent_MTases_sf"/>
</dbReference>
<dbReference type="AlphaFoldDB" id="A0A511B2N3"/>
<dbReference type="Pfam" id="PF13649">
    <property type="entry name" value="Methyltransf_25"/>
    <property type="match status" value="1"/>
</dbReference>
<dbReference type="SUPFAM" id="SSF53335">
    <property type="entry name" value="S-adenosyl-L-methionine-dependent methyltransferases"/>
    <property type="match status" value="1"/>
</dbReference>
<name>A0A511B2N3_9PROT</name>
<dbReference type="CDD" id="cd02440">
    <property type="entry name" value="AdoMet_MTases"/>
    <property type="match status" value="1"/>
</dbReference>
<keyword evidence="3" id="KW-0489">Methyltransferase</keyword>
<keyword evidence="4" id="KW-1185">Reference proteome</keyword>
<keyword evidence="3" id="KW-0808">Transferase</keyword>
<dbReference type="GO" id="GO:0008168">
    <property type="term" value="F:methyltransferase activity"/>
    <property type="evidence" value="ECO:0007669"/>
    <property type="project" value="UniProtKB-KW"/>
</dbReference>
<feature type="transmembrane region" description="Helical" evidence="1">
    <location>
        <begin position="46"/>
        <end position="63"/>
    </location>
</feature>
<evidence type="ECO:0000256" key="1">
    <source>
        <dbReference type="SAM" id="Phobius"/>
    </source>
</evidence>
<gene>
    <name evidence="3" type="ORF">GWA01_16830</name>
</gene>
<organism evidence="3 4">
    <name type="scientific">Gluconobacter wancherniae NBRC 103581</name>
    <dbReference type="NCBI Taxonomy" id="656744"/>
    <lineage>
        <taxon>Bacteria</taxon>
        <taxon>Pseudomonadati</taxon>
        <taxon>Pseudomonadota</taxon>
        <taxon>Alphaproteobacteria</taxon>
        <taxon>Acetobacterales</taxon>
        <taxon>Acetobacteraceae</taxon>
        <taxon>Gluconobacter</taxon>
    </lineage>
</organism>
<comment type="caution">
    <text evidence="3">The sequence shown here is derived from an EMBL/GenBank/DDBJ whole genome shotgun (WGS) entry which is preliminary data.</text>
</comment>
<evidence type="ECO:0000313" key="4">
    <source>
        <dbReference type="Proteomes" id="UP000321230"/>
    </source>
</evidence>